<dbReference type="InterPro" id="IPR002013">
    <property type="entry name" value="SAC_dom"/>
</dbReference>
<dbReference type="EC" id="3.1.3.64" evidence="1"/>
<evidence type="ECO:0000256" key="6">
    <source>
        <dbReference type="ARBA" id="ARBA00041911"/>
    </source>
</evidence>
<evidence type="ECO:0000313" key="9">
    <source>
        <dbReference type="Proteomes" id="UP000605970"/>
    </source>
</evidence>
<dbReference type="GO" id="GO:0043812">
    <property type="term" value="F:phosphatidylinositol-4-phosphate phosphatase activity"/>
    <property type="evidence" value="ECO:0007669"/>
    <property type="project" value="TreeGrafter"/>
</dbReference>
<organism evidence="8 9">
    <name type="scientific">Meloidogyne graminicola</name>
    <dbReference type="NCBI Taxonomy" id="189291"/>
    <lineage>
        <taxon>Eukaryota</taxon>
        <taxon>Metazoa</taxon>
        <taxon>Ecdysozoa</taxon>
        <taxon>Nematoda</taxon>
        <taxon>Chromadorea</taxon>
        <taxon>Rhabditida</taxon>
        <taxon>Tylenchina</taxon>
        <taxon>Tylenchomorpha</taxon>
        <taxon>Tylenchoidea</taxon>
        <taxon>Meloidogynidae</taxon>
        <taxon>Meloidogyninae</taxon>
        <taxon>Meloidogyne</taxon>
    </lineage>
</organism>
<evidence type="ECO:0000313" key="8">
    <source>
        <dbReference type="EMBL" id="KAF7636354.1"/>
    </source>
</evidence>
<evidence type="ECO:0000259" key="7">
    <source>
        <dbReference type="Pfam" id="PF02383"/>
    </source>
</evidence>
<dbReference type="EMBL" id="JABEBT010000030">
    <property type="protein sequence ID" value="KAF7636354.1"/>
    <property type="molecule type" value="Genomic_DNA"/>
</dbReference>
<dbReference type="GO" id="GO:0046856">
    <property type="term" value="P:phosphatidylinositol dephosphorylation"/>
    <property type="evidence" value="ECO:0007669"/>
    <property type="project" value="TreeGrafter"/>
</dbReference>
<dbReference type="Pfam" id="PF02383">
    <property type="entry name" value="Syja_N"/>
    <property type="match status" value="1"/>
</dbReference>
<evidence type="ECO:0000256" key="3">
    <source>
        <dbReference type="ARBA" id="ARBA00036807"/>
    </source>
</evidence>
<dbReference type="PANTHER" id="PTHR45662">
    <property type="entry name" value="PHOSPHATIDYLINOSITIDE PHOSPHATASE SAC1"/>
    <property type="match status" value="1"/>
</dbReference>
<name>A0A8S9ZSC8_9BILA</name>
<dbReference type="Proteomes" id="UP000605970">
    <property type="component" value="Unassembled WGS sequence"/>
</dbReference>
<sequence length="175" mass="19953">MALRSIRVYAQNLGNYSVLLEATNNEKFLLCQSGGLDSINKELACLLKSSGYQLVLDGFASLGILQLGGDDDYLVLITGVLSVGQIYNSDIFKISNVKFVSLIRKENEPSDQRIIELQRFLSSGNFYFSTSSNRDTIFDLTISSQRKNSVEQNEDDFRFFWCVYRFFINGFLRFN</sequence>
<reference evidence="8" key="1">
    <citation type="journal article" date="2020" name="Ecol. Evol.">
        <title>Genome structure and content of the rice root-knot nematode (Meloidogyne graminicola).</title>
        <authorList>
            <person name="Phan N.T."/>
            <person name="Danchin E.G.J."/>
            <person name="Klopp C."/>
            <person name="Perfus-Barbeoch L."/>
            <person name="Kozlowski D.K."/>
            <person name="Koutsovoulos G.D."/>
            <person name="Lopez-Roques C."/>
            <person name="Bouchez O."/>
            <person name="Zahm M."/>
            <person name="Besnard G."/>
            <person name="Bellafiore S."/>
        </authorList>
    </citation>
    <scope>NUCLEOTIDE SEQUENCE</scope>
    <source>
        <strain evidence="8">VN-18</strain>
    </source>
</reference>
<evidence type="ECO:0000256" key="2">
    <source>
        <dbReference type="ARBA" id="ARBA00036631"/>
    </source>
</evidence>
<comment type="catalytic activity">
    <reaction evidence="3">
        <text>a 1,2-diacyl-sn-glycero-3-phospho-(1D-myo-inositol 4-phosphate) + H2O = a 1,2-diacyl-sn-glycero-3-phospho-(1D-myo-inositol) + phosphate</text>
        <dbReference type="Rhea" id="RHEA:55652"/>
        <dbReference type="ChEBI" id="CHEBI:15377"/>
        <dbReference type="ChEBI" id="CHEBI:43474"/>
        <dbReference type="ChEBI" id="CHEBI:57880"/>
        <dbReference type="ChEBI" id="CHEBI:58178"/>
    </reaction>
    <physiologicalReaction direction="left-to-right" evidence="3">
        <dbReference type="Rhea" id="RHEA:55653"/>
    </physiologicalReaction>
</comment>
<protein>
    <recommendedName>
        <fullName evidence="4">Phosphatidylinositol-3-phosphatase SAC1</fullName>
        <ecNumber evidence="1">3.1.3.64</ecNumber>
    </recommendedName>
    <alternativeName>
        <fullName evidence="6">Phosphatidylinositol-4-phosphate phosphatase</fullName>
    </alternativeName>
    <alternativeName>
        <fullName evidence="5">Suppressor of actin mutations 1-like protein</fullName>
    </alternativeName>
</protein>
<comment type="caution">
    <text evidence="8">The sequence shown here is derived from an EMBL/GenBank/DDBJ whole genome shotgun (WGS) entry which is preliminary data.</text>
</comment>
<keyword evidence="9" id="KW-1185">Reference proteome</keyword>
<dbReference type="GO" id="GO:0004438">
    <property type="term" value="F:phosphatidylinositol-3-phosphate phosphatase activity"/>
    <property type="evidence" value="ECO:0007669"/>
    <property type="project" value="UniProtKB-EC"/>
</dbReference>
<evidence type="ECO:0000256" key="1">
    <source>
        <dbReference type="ARBA" id="ARBA00013038"/>
    </source>
</evidence>
<comment type="catalytic activity">
    <reaction evidence="2">
        <text>a 1,2-diacyl-sn-glycero-3-phospho-(1D-myo-inositol-3-phosphate) + H2O = a 1,2-diacyl-sn-glycero-3-phospho-(1D-myo-inositol) + phosphate</text>
        <dbReference type="Rhea" id="RHEA:12316"/>
        <dbReference type="ChEBI" id="CHEBI:15377"/>
        <dbReference type="ChEBI" id="CHEBI:43474"/>
        <dbReference type="ChEBI" id="CHEBI:57880"/>
        <dbReference type="ChEBI" id="CHEBI:58088"/>
        <dbReference type="EC" id="3.1.3.64"/>
    </reaction>
    <physiologicalReaction direction="left-to-right" evidence="2">
        <dbReference type="Rhea" id="RHEA:12317"/>
    </physiologicalReaction>
</comment>
<dbReference type="AlphaFoldDB" id="A0A8S9ZSC8"/>
<evidence type="ECO:0000256" key="4">
    <source>
        <dbReference type="ARBA" id="ARBA00040795"/>
    </source>
</evidence>
<feature type="domain" description="SAC" evidence="7">
    <location>
        <begin position="60"/>
        <end position="162"/>
    </location>
</feature>
<evidence type="ECO:0000256" key="5">
    <source>
        <dbReference type="ARBA" id="ARBA00041396"/>
    </source>
</evidence>
<proteinExistence type="predicted"/>
<dbReference type="GO" id="GO:0005783">
    <property type="term" value="C:endoplasmic reticulum"/>
    <property type="evidence" value="ECO:0007669"/>
    <property type="project" value="TreeGrafter"/>
</dbReference>
<accession>A0A8S9ZSC8</accession>
<dbReference type="PANTHER" id="PTHR45662:SF2">
    <property type="entry name" value="PHOSPHATIDYLINOSITOL-3-PHOSPHATASE SAC1"/>
    <property type="match status" value="1"/>
</dbReference>
<gene>
    <name evidence="8" type="ORF">Mgra_00004135</name>
</gene>